<dbReference type="InterPro" id="IPR050085">
    <property type="entry name" value="AGPR"/>
</dbReference>
<keyword evidence="3 7" id="KW-0028">Amino-acid biosynthesis</keyword>
<keyword evidence="4 7" id="KW-0521">NADP</keyword>
<keyword evidence="5 7" id="KW-0560">Oxidoreductase</keyword>
<accession>A0A2W5SZM9</accession>
<dbReference type="InterPro" id="IPR023013">
    <property type="entry name" value="AGPR_AS"/>
</dbReference>
<dbReference type="Gene3D" id="3.30.360.10">
    <property type="entry name" value="Dihydrodipicolinate Reductase, domain 2"/>
    <property type="match status" value="1"/>
</dbReference>
<protein>
    <recommendedName>
        <fullName evidence="7">N-acetyl-gamma-glutamyl-phosphate reductase</fullName>
        <shortName evidence="7">AGPR</shortName>
        <ecNumber evidence="7">1.2.1.38</ecNumber>
    </recommendedName>
    <alternativeName>
        <fullName evidence="7">N-acetyl-glutamate semialdehyde dehydrogenase</fullName>
        <shortName evidence="7">NAGSA dehydrogenase</shortName>
    </alternativeName>
</protein>
<dbReference type="EMBL" id="QFQP01000048">
    <property type="protein sequence ID" value="PZR05106.1"/>
    <property type="molecule type" value="Genomic_DNA"/>
</dbReference>
<name>A0A2W5SZM9_9BACT</name>
<evidence type="ECO:0000256" key="6">
    <source>
        <dbReference type="ARBA" id="ARBA00050557"/>
    </source>
</evidence>
<sequence>MQHSAGIIGASGYSGIELTRILLRHSGVKLAFVTSDRWVGQTISARTGLSSPLAYVSNEQGVASGKGVDVVFLATPAETSLELAPKLRALGVRVVDLSGAFRLHDLAKYPKFYKFEHSATEFLKEAVYGMPELFRDRIRGAQFISNPGCYATAAALSVAPLLRAKLIEPESVVINAASGVSGAGRKASEEYTFMEIDADFRSYKTLSHQHVPEIEQTLGLSKLVFTPHLLPMKRGILSTAVARLKTGVTQQQVKDAFSAAYGSERLVTLLASSDSVRIADVAHTPRCLIGATADETHVVAISAIDNLLKGAASQAVQNMNLMLGLVETEGL</sequence>
<keyword evidence="2 7" id="KW-0055">Arginine biosynthesis</keyword>
<dbReference type="Pfam" id="PF22698">
    <property type="entry name" value="Semialdhyde_dhC_1"/>
    <property type="match status" value="1"/>
</dbReference>
<comment type="caution">
    <text evidence="10">The sequence shown here is derived from an EMBL/GenBank/DDBJ whole genome shotgun (WGS) entry which is preliminary data.</text>
</comment>
<dbReference type="SMART" id="SM00859">
    <property type="entry name" value="Semialdhyde_dh"/>
    <property type="match status" value="1"/>
</dbReference>
<dbReference type="Proteomes" id="UP000249061">
    <property type="component" value="Unassembled WGS sequence"/>
</dbReference>
<dbReference type="EC" id="1.2.1.38" evidence="7"/>
<organism evidence="10 11">
    <name type="scientific">Archangium gephyra</name>
    <dbReference type="NCBI Taxonomy" id="48"/>
    <lineage>
        <taxon>Bacteria</taxon>
        <taxon>Pseudomonadati</taxon>
        <taxon>Myxococcota</taxon>
        <taxon>Myxococcia</taxon>
        <taxon>Myxococcales</taxon>
        <taxon>Cystobacterineae</taxon>
        <taxon>Archangiaceae</taxon>
        <taxon>Archangium</taxon>
    </lineage>
</organism>
<dbReference type="GO" id="GO:0070401">
    <property type="term" value="F:NADP+ binding"/>
    <property type="evidence" value="ECO:0007669"/>
    <property type="project" value="InterPro"/>
</dbReference>
<comment type="subcellular location">
    <subcellularLocation>
        <location evidence="7">Cytoplasm</location>
    </subcellularLocation>
</comment>
<dbReference type="CDD" id="cd23934">
    <property type="entry name" value="AGPR_1_C"/>
    <property type="match status" value="1"/>
</dbReference>
<dbReference type="PANTHER" id="PTHR32338">
    <property type="entry name" value="N-ACETYL-GAMMA-GLUTAMYL-PHOSPHATE REDUCTASE, CHLOROPLASTIC-RELATED-RELATED"/>
    <property type="match status" value="1"/>
</dbReference>
<comment type="similarity">
    <text evidence="7">Belongs to the NAGSA dehydrogenase family. Type 1 subfamily.</text>
</comment>
<feature type="active site" evidence="7 8">
    <location>
        <position position="149"/>
    </location>
</feature>
<evidence type="ECO:0000256" key="1">
    <source>
        <dbReference type="ARBA" id="ARBA00004862"/>
    </source>
</evidence>
<comment type="pathway">
    <text evidence="1 7">Amino-acid biosynthesis; L-arginine biosynthesis; N(2)-acetyl-L-ornithine from L-glutamate: step 3/4.</text>
</comment>
<dbReference type="GO" id="GO:0003942">
    <property type="term" value="F:N-acetyl-gamma-glutamyl-phosphate reductase activity"/>
    <property type="evidence" value="ECO:0007669"/>
    <property type="project" value="UniProtKB-UniRule"/>
</dbReference>
<dbReference type="SUPFAM" id="SSF51735">
    <property type="entry name" value="NAD(P)-binding Rossmann-fold domains"/>
    <property type="match status" value="1"/>
</dbReference>
<dbReference type="FunFam" id="3.30.360.10:FF:000014">
    <property type="entry name" value="N-acetyl-gamma-glutamyl-phosphate reductase"/>
    <property type="match status" value="1"/>
</dbReference>
<dbReference type="CDD" id="cd17895">
    <property type="entry name" value="AGPR_1_N"/>
    <property type="match status" value="1"/>
</dbReference>
<dbReference type="HAMAP" id="MF_00150">
    <property type="entry name" value="ArgC_type1"/>
    <property type="match status" value="1"/>
</dbReference>
<dbReference type="NCBIfam" id="TIGR01850">
    <property type="entry name" value="argC"/>
    <property type="match status" value="1"/>
</dbReference>
<evidence type="ECO:0000256" key="5">
    <source>
        <dbReference type="ARBA" id="ARBA00023002"/>
    </source>
</evidence>
<dbReference type="Pfam" id="PF01118">
    <property type="entry name" value="Semialdhyde_dh"/>
    <property type="match status" value="1"/>
</dbReference>
<gene>
    <name evidence="7 10" type="primary">argC</name>
    <name evidence="10" type="ORF">DI536_32950</name>
</gene>
<evidence type="ECO:0000256" key="2">
    <source>
        <dbReference type="ARBA" id="ARBA00022571"/>
    </source>
</evidence>
<evidence type="ECO:0000256" key="3">
    <source>
        <dbReference type="ARBA" id="ARBA00022605"/>
    </source>
</evidence>
<dbReference type="Gene3D" id="3.40.50.720">
    <property type="entry name" value="NAD(P)-binding Rossmann-like Domain"/>
    <property type="match status" value="1"/>
</dbReference>
<dbReference type="GO" id="GO:0006526">
    <property type="term" value="P:L-arginine biosynthetic process"/>
    <property type="evidence" value="ECO:0007669"/>
    <property type="project" value="UniProtKB-UniRule"/>
</dbReference>
<evidence type="ECO:0000256" key="4">
    <source>
        <dbReference type="ARBA" id="ARBA00022857"/>
    </source>
</evidence>
<reference evidence="10 11" key="1">
    <citation type="submission" date="2017-08" db="EMBL/GenBank/DDBJ databases">
        <title>Infants hospitalized years apart are colonized by the same room-sourced microbial strains.</title>
        <authorList>
            <person name="Brooks B."/>
            <person name="Olm M.R."/>
            <person name="Firek B.A."/>
            <person name="Baker R."/>
            <person name="Thomas B.C."/>
            <person name="Morowitz M.J."/>
            <person name="Banfield J.F."/>
        </authorList>
    </citation>
    <scope>NUCLEOTIDE SEQUENCE [LARGE SCALE GENOMIC DNA]</scope>
    <source>
        <strain evidence="10">S2_003_000_R2_14</strain>
    </source>
</reference>
<feature type="domain" description="Semialdehyde dehydrogenase NAD-binding" evidence="9">
    <location>
        <begin position="4"/>
        <end position="141"/>
    </location>
</feature>
<proteinExistence type="inferred from homology"/>
<dbReference type="AlphaFoldDB" id="A0A2W5SZM9"/>
<comment type="catalytic activity">
    <reaction evidence="6 7">
        <text>N-acetyl-L-glutamate 5-semialdehyde + phosphate + NADP(+) = N-acetyl-L-glutamyl 5-phosphate + NADPH + H(+)</text>
        <dbReference type="Rhea" id="RHEA:21588"/>
        <dbReference type="ChEBI" id="CHEBI:15378"/>
        <dbReference type="ChEBI" id="CHEBI:29123"/>
        <dbReference type="ChEBI" id="CHEBI:43474"/>
        <dbReference type="ChEBI" id="CHEBI:57783"/>
        <dbReference type="ChEBI" id="CHEBI:57936"/>
        <dbReference type="ChEBI" id="CHEBI:58349"/>
        <dbReference type="EC" id="1.2.1.38"/>
    </reaction>
</comment>
<comment type="function">
    <text evidence="7">Catalyzes the NADPH-dependent reduction of N-acetyl-5-glutamyl phosphate to yield N-acetyl-L-glutamate 5-semialdehyde.</text>
</comment>
<dbReference type="InterPro" id="IPR000706">
    <property type="entry name" value="AGPR_type-1"/>
</dbReference>
<evidence type="ECO:0000313" key="10">
    <source>
        <dbReference type="EMBL" id="PZR05106.1"/>
    </source>
</evidence>
<evidence type="ECO:0000256" key="8">
    <source>
        <dbReference type="PROSITE-ProRule" id="PRU10010"/>
    </source>
</evidence>
<dbReference type="GO" id="GO:0005737">
    <property type="term" value="C:cytoplasm"/>
    <property type="evidence" value="ECO:0007669"/>
    <property type="project" value="UniProtKB-SubCell"/>
</dbReference>
<dbReference type="InterPro" id="IPR000534">
    <property type="entry name" value="Semialdehyde_DH_NAD-bd"/>
</dbReference>
<evidence type="ECO:0000313" key="11">
    <source>
        <dbReference type="Proteomes" id="UP000249061"/>
    </source>
</evidence>
<dbReference type="InterPro" id="IPR058924">
    <property type="entry name" value="AGPR_dimerisation_dom"/>
</dbReference>
<dbReference type="UniPathway" id="UPA00068">
    <property type="reaction ID" value="UER00108"/>
</dbReference>
<evidence type="ECO:0000256" key="7">
    <source>
        <dbReference type="HAMAP-Rule" id="MF_00150"/>
    </source>
</evidence>
<dbReference type="PROSITE" id="PS01224">
    <property type="entry name" value="ARGC"/>
    <property type="match status" value="1"/>
</dbReference>
<keyword evidence="7" id="KW-0963">Cytoplasm</keyword>
<dbReference type="PANTHER" id="PTHR32338:SF10">
    <property type="entry name" value="N-ACETYL-GAMMA-GLUTAMYL-PHOSPHATE REDUCTASE, CHLOROPLASTIC-RELATED"/>
    <property type="match status" value="1"/>
</dbReference>
<evidence type="ECO:0000259" key="9">
    <source>
        <dbReference type="SMART" id="SM00859"/>
    </source>
</evidence>
<dbReference type="InterPro" id="IPR036291">
    <property type="entry name" value="NAD(P)-bd_dom_sf"/>
</dbReference>
<dbReference type="SUPFAM" id="SSF55347">
    <property type="entry name" value="Glyceraldehyde-3-phosphate dehydrogenase-like, C-terminal domain"/>
    <property type="match status" value="1"/>
</dbReference>
<dbReference type="GO" id="GO:0051287">
    <property type="term" value="F:NAD binding"/>
    <property type="evidence" value="ECO:0007669"/>
    <property type="project" value="InterPro"/>
</dbReference>